<keyword evidence="1" id="KW-0472">Membrane</keyword>
<sequence length="46" mass="4826">MDIDPPAITPPCGFLTEPPEVVDTPMLLSLCAALLFVAAQLWSLAG</sequence>
<comment type="caution">
    <text evidence="2">The sequence shown here is derived from an EMBL/GenBank/DDBJ whole genome shotgun (WGS) entry which is preliminary data.</text>
</comment>
<keyword evidence="1" id="KW-0812">Transmembrane</keyword>
<organism evidence="2 3">
    <name type="scientific">Teichococcus aerophilus</name>
    <dbReference type="NCBI Taxonomy" id="1224513"/>
    <lineage>
        <taxon>Bacteria</taxon>
        <taxon>Pseudomonadati</taxon>
        <taxon>Pseudomonadota</taxon>
        <taxon>Alphaproteobacteria</taxon>
        <taxon>Acetobacterales</taxon>
        <taxon>Roseomonadaceae</taxon>
        <taxon>Roseomonas</taxon>
    </lineage>
</organism>
<evidence type="ECO:0000313" key="2">
    <source>
        <dbReference type="EMBL" id="MBC9209694.1"/>
    </source>
</evidence>
<keyword evidence="1" id="KW-1133">Transmembrane helix</keyword>
<gene>
    <name evidence="2" type="ORF">IBL26_22845</name>
</gene>
<evidence type="ECO:0000313" key="3">
    <source>
        <dbReference type="Proteomes" id="UP000626026"/>
    </source>
</evidence>
<proteinExistence type="predicted"/>
<feature type="transmembrane region" description="Helical" evidence="1">
    <location>
        <begin position="26"/>
        <end position="45"/>
    </location>
</feature>
<protein>
    <submittedName>
        <fullName evidence="2">Uncharacterized protein</fullName>
    </submittedName>
</protein>
<name>A0ABR7RTY0_9PROT</name>
<reference evidence="2 3" key="1">
    <citation type="journal article" date="2013" name="Int. J. Syst. Evol. Microbiol.">
        <title>Roseomonas aerophila sp. nov., isolated from air.</title>
        <authorList>
            <person name="Kim S.J."/>
            <person name="Weon H.Y."/>
            <person name="Ahn J.H."/>
            <person name="Hong S.B."/>
            <person name="Seok S.J."/>
            <person name="Whang K.S."/>
            <person name="Kwon S.W."/>
        </authorList>
    </citation>
    <scope>NUCLEOTIDE SEQUENCE [LARGE SCALE GENOMIC DNA]</scope>
    <source>
        <strain evidence="2 3">NBRC 108923</strain>
    </source>
</reference>
<dbReference type="Proteomes" id="UP000626026">
    <property type="component" value="Unassembled WGS sequence"/>
</dbReference>
<accession>A0ABR7RTY0</accession>
<dbReference type="EMBL" id="JACTVA010000066">
    <property type="protein sequence ID" value="MBC9209694.1"/>
    <property type="molecule type" value="Genomic_DNA"/>
</dbReference>
<dbReference type="RefSeq" id="WP_187786818.1">
    <property type="nucleotide sequence ID" value="NZ_JACTVA010000066.1"/>
</dbReference>
<keyword evidence="3" id="KW-1185">Reference proteome</keyword>
<evidence type="ECO:0000256" key="1">
    <source>
        <dbReference type="SAM" id="Phobius"/>
    </source>
</evidence>